<dbReference type="InterPro" id="IPR027417">
    <property type="entry name" value="P-loop_NTPase"/>
</dbReference>
<evidence type="ECO:0000313" key="13">
    <source>
        <dbReference type="EMBL" id="NIH66942.1"/>
    </source>
</evidence>
<dbReference type="CDD" id="cd03216">
    <property type="entry name" value="ABC_Carb_Monos_I"/>
    <property type="match status" value="1"/>
</dbReference>
<dbReference type="PANTHER" id="PTHR43790">
    <property type="entry name" value="CARBOHYDRATE TRANSPORT ATP-BINDING PROTEIN MG119-RELATED"/>
    <property type="match status" value="1"/>
</dbReference>
<keyword evidence="8" id="KW-1278">Translocase</keyword>
<reference evidence="13 14" key="3">
    <citation type="submission" date="2020-02" db="EMBL/GenBank/DDBJ databases">
        <title>Sequencing the genomes of 1000 actinobacteria strains.</title>
        <authorList>
            <person name="Klenk H.-P."/>
        </authorList>
    </citation>
    <scope>NUCLEOTIDE SEQUENCE [LARGE SCALE GENOMIC DNA]</scope>
    <source>
        <strain evidence="13 14">DSM 45201</strain>
    </source>
</reference>
<keyword evidence="9" id="KW-0472">Membrane</keyword>
<dbReference type="PROSITE" id="PS50893">
    <property type="entry name" value="ABC_TRANSPORTER_2"/>
    <property type="match status" value="2"/>
</dbReference>
<evidence type="ECO:0000256" key="1">
    <source>
        <dbReference type="ARBA" id="ARBA00004202"/>
    </source>
</evidence>
<feature type="domain" description="ABC transporter" evidence="11">
    <location>
        <begin position="257"/>
        <end position="502"/>
    </location>
</feature>
<dbReference type="GO" id="GO:0016887">
    <property type="term" value="F:ATP hydrolysis activity"/>
    <property type="evidence" value="ECO:0007669"/>
    <property type="project" value="InterPro"/>
</dbReference>
<evidence type="ECO:0000256" key="6">
    <source>
        <dbReference type="ARBA" id="ARBA00022741"/>
    </source>
</evidence>
<dbReference type="AlphaFoldDB" id="A0A846LLF8"/>
<comment type="caution">
    <text evidence="13">The sequence shown here is derived from an EMBL/GenBank/DDBJ whole genome shotgun (WGS) entry which is preliminary data.</text>
</comment>
<dbReference type="FunFam" id="3.40.50.300:FF:000127">
    <property type="entry name" value="Ribose import ATP-binding protein RbsA"/>
    <property type="match status" value="1"/>
</dbReference>
<evidence type="ECO:0000313" key="15">
    <source>
        <dbReference type="Proteomes" id="UP000648663"/>
    </source>
</evidence>
<evidence type="ECO:0000256" key="4">
    <source>
        <dbReference type="ARBA" id="ARBA00022597"/>
    </source>
</evidence>
<keyword evidence="4" id="KW-0762">Sugar transport</keyword>
<evidence type="ECO:0000259" key="11">
    <source>
        <dbReference type="PROSITE" id="PS50893"/>
    </source>
</evidence>
<reference evidence="12" key="4">
    <citation type="submission" date="2024-05" db="EMBL/GenBank/DDBJ databases">
        <authorList>
            <person name="Sun Q."/>
            <person name="Zhou Y."/>
        </authorList>
    </citation>
    <scope>NUCLEOTIDE SEQUENCE</scope>
    <source>
        <strain evidence="12">CGMCC 4.5581</strain>
    </source>
</reference>
<dbReference type="PANTHER" id="PTHR43790:SF3">
    <property type="entry name" value="D-ALLOSE IMPORT ATP-BINDING PROTEIN ALSA-RELATED"/>
    <property type="match status" value="1"/>
</dbReference>
<dbReference type="InterPro" id="IPR050107">
    <property type="entry name" value="ABC_carbohydrate_import_ATPase"/>
</dbReference>
<reference evidence="12" key="1">
    <citation type="journal article" date="2014" name="Int. J. Syst. Evol. Microbiol.">
        <title>Complete genome of a new Firmicutes species belonging to the dominant human colonic microbiota ('Ruminococcus bicirculans') reveals two chromosomes and a selective capacity to utilize plant glucans.</title>
        <authorList>
            <consortium name="NISC Comparative Sequencing Program"/>
            <person name="Wegmann U."/>
            <person name="Louis P."/>
            <person name="Goesmann A."/>
            <person name="Henrissat B."/>
            <person name="Duncan S.H."/>
            <person name="Flint H.J."/>
        </authorList>
    </citation>
    <scope>NUCLEOTIDE SEQUENCE</scope>
    <source>
        <strain evidence="12">CGMCC 4.5581</strain>
    </source>
</reference>
<dbReference type="InterPro" id="IPR003439">
    <property type="entry name" value="ABC_transporter-like_ATP-bd"/>
</dbReference>
<reference evidence="15" key="2">
    <citation type="journal article" date="2019" name="Int. J. Syst. Evol. Microbiol.">
        <title>The Global Catalogue of Microorganisms (GCM) 10K type strain sequencing project: providing services to taxonomists for standard genome sequencing and annotation.</title>
        <authorList>
            <consortium name="The Broad Institute Genomics Platform"/>
            <consortium name="The Broad Institute Genome Sequencing Center for Infectious Disease"/>
            <person name="Wu L."/>
            <person name="Ma J."/>
        </authorList>
    </citation>
    <scope>NUCLEOTIDE SEQUENCE [LARGE SCALE GENOMIC DNA]</scope>
    <source>
        <strain evidence="15">CGMCC 4.5581</strain>
    </source>
</reference>
<evidence type="ECO:0000256" key="8">
    <source>
        <dbReference type="ARBA" id="ARBA00022967"/>
    </source>
</evidence>
<dbReference type="PROSITE" id="PS00211">
    <property type="entry name" value="ABC_TRANSPORTER_1"/>
    <property type="match status" value="1"/>
</dbReference>
<dbReference type="Proteomes" id="UP000552836">
    <property type="component" value="Unassembled WGS sequence"/>
</dbReference>
<keyword evidence="3" id="KW-1003">Cell membrane</keyword>
<keyword evidence="2" id="KW-0813">Transport</keyword>
<comment type="subcellular location">
    <subcellularLocation>
        <location evidence="1">Cell membrane</location>
        <topology evidence="1">Peripheral membrane protein</topology>
    </subcellularLocation>
</comment>
<evidence type="ECO:0000256" key="10">
    <source>
        <dbReference type="SAM" id="MobiDB-lite"/>
    </source>
</evidence>
<evidence type="ECO:0000256" key="3">
    <source>
        <dbReference type="ARBA" id="ARBA00022475"/>
    </source>
</evidence>
<dbReference type="SUPFAM" id="SSF52540">
    <property type="entry name" value="P-loop containing nucleoside triphosphate hydrolases"/>
    <property type="match status" value="2"/>
</dbReference>
<dbReference type="Gene3D" id="3.40.50.300">
    <property type="entry name" value="P-loop containing nucleotide triphosphate hydrolases"/>
    <property type="match status" value="2"/>
</dbReference>
<dbReference type="InterPro" id="IPR017871">
    <property type="entry name" value="ABC_transporter-like_CS"/>
</dbReference>
<dbReference type="GO" id="GO:0005886">
    <property type="term" value="C:plasma membrane"/>
    <property type="evidence" value="ECO:0007669"/>
    <property type="project" value="UniProtKB-SubCell"/>
</dbReference>
<keyword evidence="15" id="KW-1185">Reference proteome</keyword>
<feature type="region of interest" description="Disordered" evidence="10">
    <location>
        <begin position="498"/>
        <end position="517"/>
    </location>
</feature>
<organism evidence="13 14">
    <name type="scientific">Modestobacter marinus</name>
    <dbReference type="NCBI Taxonomy" id="477641"/>
    <lineage>
        <taxon>Bacteria</taxon>
        <taxon>Bacillati</taxon>
        <taxon>Actinomycetota</taxon>
        <taxon>Actinomycetes</taxon>
        <taxon>Geodermatophilales</taxon>
        <taxon>Geodermatophilaceae</taxon>
        <taxon>Modestobacter</taxon>
    </lineage>
</organism>
<gene>
    <name evidence="12" type="primary">rbsA</name>
    <name evidence="13" type="ORF">FB380_001388</name>
    <name evidence="12" type="ORF">GCM10011589_03600</name>
</gene>
<dbReference type="GO" id="GO:0005524">
    <property type="term" value="F:ATP binding"/>
    <property type="evidence" value="ECO:0007669"/>
    <property type="project" value="UniProtKB-KW"/>
</dbReference>
<dbReference type="EMBL" id="JAAMPA010000001">
    <property type="protein sequence ID" value="NIH66942.1"/>
    <property type="molecule type" value="Genomic_DNA"/>
</dbReference>
<keyword evidence="6" id="KW-0547">Nucleotide-binding</keyword>
<dbReference type="SMART" id="SM00382">
    <property type="entry name" value="AAA"/>
    <property type="match status" value="2"/>
</dbReference>
<evidence type="ECO:0000313" key="14">
    <source>
        <dbReference type="Proteomes" id="UP000552836"/>
    </source>
</evidence>
<dbReference type="InterPro" id="IPR003593">
    <property type="entry name" value="AAA+_ATPase"/>
</dbReference>
<protein>
    <submittedName>
        <fullName evidence="13">Rhamnose transport system ATP-binding protein</fullName>
    </submittedName>
    <submittedName>
        <fullName evidence="12">Ribose import ATP-binding protein RbsA</fullName>
    </submittedName>
</protein>
<name>A0A846LLF8_9ACTN</name>
<dbReference type="EMBL" id="BMMI01000001">
    <property type="protein sequence ID" value="GGL50571.1"/>
    <property type="molecule type" value="Genomic_DNA"/>
</dbReference>
<evidence type="ECO:0000256" key="2">
    <source>
        <dbReference type="ARBA" id="ARBA00022448"/>
    </source>
</evidence>
<evidence type="ECO:0000313" key="12">
    <source>
        <dbReference type="EMBL" id="GGL50571.1"/>
    </source>
</evidence>
<feature type="domain" description="ABC transporter" evidence="11">
    <location>
        <begin position="11"/>
        <end position="247"/>
    </location>
</feature>
<evidence type="ECO:0000256" key="5">
    <source>
        <dbReference type="ARBA" id="ARBA00022737"/>
    </source>
</evidence>
<evidence type="ECO:0000256" key="7">
    <source>
        <dbReference type="ARBA" id="ARBA00022840"/>
    </source>
</evidence>
<dbReference type="CDD" id="cd03215">
    <property type="entry name" value="ABC_Carb_Monos_II"/>
    <property type="match status" value="1"/>
</dbReference>
<dbReference type="RefSeq" id="WP_166754447.1">
    <property type="nucleotide sequence ID" value="NZ_BAABJU010000001.1"/>
</dbReference>
<keyword evidence="7 13" id="KW-0067">ATP-binding</keyword>
<sequence length="517" mass="55112">MTEQSATPPRLAVQGIAKRFGAVHAIEHADMVVRPGTVHALVGENGAGKSTLIKILAGAERPDAGTIEFDGEQVSITSTTDAMALGIATVYQEPQLFDELTVAENVFLGREITRGGRVDWAAQNARVTELLELIGLPAEHATTAVGTHSIAQKQQVYIAKALAGEARVLILDEPSAILTDREVEVLFGVIRRLTEAGVAIIYISHRLDELFRIADEVTVMRDGRTIGTHPIGDLSVRQIVEMMVGGAIEDERPERDVPTGDPRLELRGLGLTGRFHDVDVQVRAGEIVALYGLVGSGVAEIGATVYGMDRATEGAILVEGTEVHPRSPRGAKQLGIALLPANRKEQGLFSFQPISFNISAGHLGLLSRFGVWLDRRRETTVARSMIDRLAVKTPSERTPVAALSGGNAQKVVLARQLVDKPQVLVLAEPTQGVDVGAKEEIHRLITQLADDGVAVLIVTSDLLEAIRIADRIQVVRAGTTTVEFGPNADQVDVLTAAAGDEPGPATASRPDQTGVPA</sequence>
<evidence type="ECO:0000256" key="9">
    <source>
        <dbReference type="ARBA" id="ARBA00023136"/>
    </source>
</evidence>
<proteinExistence type="predicted"/>
<accession>A0A846LLF8</accession>
<dbReference type="Pfam" id="PF00005">
    <property type="entry name" value="ABC_tran"/>
    <property type="match status" value="2"/>
</dbReference>
<keyword evidence="5" id="KW-0677">Repeat</keyword>
<dbReference type="Proteomes" id="UP000648663">
    <property type="component" value="Unassembled WGS sequence"/>
</dbReference>